<evidence type="ECO:0000256" key="1">
    <source>
        <dbReference type="ARBA" id="ARBA00007689"/>
    </source>
</evidence>
<feature type="domain" description="YCII-related" evidence="2">
    <location>
        <begin position="1"/>
        <end position="115"/>
    </location>
</feature>
<dbReference type="PANTHER" id="PTHR35174">
    <property type="entry name" value="BLL7171 PROTEIN-RELATED"/>
    <property type="match status" value="1"/>
</dbReference>
<organism evidence="3 4">
    <name type="scientific">Microbacterium insulae</name>
    <dbReference type="NCBI Taxonomy" id="483014"/>
    <lineage>
        <taxon>Bacteria</taxon>
        <taxon>Bacillati</taxon>
        <taxon>Actinomycetota</taxon>
        <taxon>Actinomycetes</taxon>
        <taxon>Micrococcales</taxon>
        <taxon>Microbacteriaceae</taxon>
        <taxon>Microbacterium</taxon>
    </lineage>
</organism>
<sequence>MEYAILAVESEEDFSDRTDEQASAEYWAAWAGYVAALRESGVMITGAGLQPPFTATTVRLRGGSAEVQDGPFADVKESLGGVFVIDVPDLDAALEWASRCPAAVRGSVEVRPVIPPMT</sequence>
<dbReference type="InterPro" id="IPR011008">
    <property type="entry name" value="Dimeric_a/b-barrel"/>
</dbReference>
<comment type="caution">
    <text evidence="3">The sequence shown here is derived from an EMBL/GenBank/DDBJ whole genome shotgun (WGS) entry which is preliminary data.</text>
</comment>
<dbReference type="EMBL" id="JBHTII010000001">
    <property type="protein sequence ID" value="MFD0790436.1"/>
    <property type="molecule type" value="Genomic_DNA"/>
</dbReference>
<evidence type="ECO:0000259" key="2">
    <source>
        <dbReference type="Pfam" id="PF03795"/>
    </source>
</evidence>
<accession>A0ABW3AHI8</accession>
<evidence type="ECO:0000313" key="4">
    <source>
        <dbReference type="Proteomes" id="UP001597055"/>
    </source>
</evidence>
<reference evidence="4" key="1">
    <citation type="journal article" date="2019" name="Int. J. Syst. Evol. Microbiol.">
        <title>The Global Catalogue of Microorganisms (GCM) 10K type strain sequencing project: providing services to taxonomists for standard genome sequencing and annotation.</title>
        <authorList>
            <consortium name="The Broad Institute Genomics Platform"/>
            <consortium name="The Broad Institute Genome Sequencing Center for Infectious Disease"/>
            <person name="Wu L."/>
            <person name="Ma J."/>
        </authorList>
    </citation>
    <scope>NUCLEOTIDE SEQUENCE [LARGE SCALE GENOMIC DNA]</scope>
    <source>
        <strain evidence="4">CCUG 54523</strain>
    </source>
</reference>
<dbReference type="RefSeq" id="WP_204978262.1">
    <property type="nucleotide sequence ID" value="NZ_JBHTII010000001.1"/>
</dbReference>
<dbReference type="InterPro" id="IPR005545">
    <property type="entry name" value="YCII"/>
</dbReference>
<dbReference type="Gene3D" id="3.30.70.1060">
    <property type="entry name" value="Dimeric alpha+beta barrel"/>
    <property type="match status" value="1"/>
</dbReference>
<dbReference type="PANTHER" id="PTHR35174:SF3">
    <property type="entry name" value="BLL7171 PROTEIN"/>
    <property type="match status" value="1"/>
</dbReference>
<dbReference type="Pfam" id="PF03795">
    <property type="entry name" value="YCII"/>
    <property type="match status" value="1"/>
</dbReference>
<proteinExistence type="inferred from homology"/>
<keyword evidence="4" id="KW-1185">Reference proteome</keyword>
<gene>
    <name evidence="3" type="ORF">ACFQ0P_08500</name>
</gene>
<protein>
    <submittedName>
        <fullName evidence="3">YciI family protein</fullName>
    </submittedName>
</protein>
<dbReference type="Proteomes" id="UP001597055">
    <property type="component" value="Unassembled WGS sequence"/>
</dbReference>
<comment type="similarity">
    <text evidence="1">Belongs to the YciI family.</text>
</comment>
<name>A0ABW3AHI8_9MICO</name>
<dbReference type="SUPFAM" id="SSF54909">
    <property type="entry name" value="Dimeric alpha+beta barrel"/>
    <property type="match status" value="1"/>
</dbReference>
<evidence type="ECO:0000313" key="3">
    <source>
        <dbReference type="EMBL" id="MFD0790436.1"/>
    </source>
</evidence>